<feature type="transmembrane region" description="Helical" evidence="1">
    <location>
        <begin position="72"/>
        <end position="101"/>
    </location>
</feature>
<proteinExistence type="predicted"/>
<dbReference type="EMBL" id="HE576755">
    <property type="protein sequence ID" value="CCC69889.1"/>
    <property type="molecule type" value="Genomic_DNA"/>
</dbReference>
<dbReference type="HOGENOM" id="CLU_1917596_0_0_1"/>
<keyword evidence="1" id="KW-0472">Membrane</keyword>
<gene>
    <name evidence="2" type="primary">NCAS0D03080</name>
    <name evidence="2" type="ordered locus">NCAS_0D03080</name>
</gene>
<keyword evidence="3" id="KW-1185">Reference proteome</keyword>
<accession>G0VE98</accession>
<protein>
    <submittedName>
        <fullName evidence="2">Uncharacterized protein</fullName>
    </submittedName>
</protein>
<dbReference type="OMA" id="NIFKDPN"/>
<dbReference type="FunCoup" id="G0VE98">
    <property type="interactions" value="80"/>
</dbReference>
<reference evidence="2 3" key="1">
    <citation type="journal article" date="2011" name="Proc. Natl. Acad. Sci. U.S.A.">
        <title>Evolutionary erosion of yeast sex chromosomes by mating-type switching accidents.</title>
        <authorList>
            <person name="Gordon J.L."/>
            <person name="Armisen D."/>
            <person name="Proux-Wera E."/>
            <person name="Oheigeartaigh S.S."/>
            <person name="Byrne K.P."/>
            <person name="Wolfe K.H."/>
        </authorList>
    </citation>
    <scope>NUCLEOTIDE SEQUENCE [LARGE SCALE GENOMIC DNA]</scope>
    <source>
        <strain evidence="3">ATCC 76901 / BCRC 22586 / CBS 4309 / NBRC 1992 / NRRL Y-12630</strain>
    </source>
</reference>
<organism evidence="2 3">
    <name type="scientific">Naumovozyma castellii</name>
    <name type="common">Yeast</name>
    <name type="synonym">Saccharomyces castellii</name>
    <dbReference type="NCBI Taxonomy" id="27288"/>
    <lineage>
        <taxon>Eukaryota</taxon>
        <taxon>Fungi</taxon>
        <taxon>Dikarya</taxon>
        <taxon>Ascomycota</taxon>
        <taxon>Saccharomycotina</taxon>
        <taxon>Saccharomycetes</taxon>
        <taxon>Saccharomycetales</taxon>
        <taxon>Saccharomycetaceae</taxon>
        <taxon>Naumovozyma</taxon>
    </lineage>
</organism>
<dbReference type="AlphaFoldDB" id="G0VE98"/>
<keyword evidence="1" id="KW-1133">Transmembrane helix</keyword>
<keyword evidence="1" id="KW-0812">Transmembrane</keyword>
<reference key="2">
    <citation type="submission" date="2011-08" db="EMBL/GenBank/DDBJ databases">
        <title>Genome sequence of Naumovozyma castellii.</title>
        <authorList>
            <person name="Gordon J.L."/>
            <person name="Armisen D."/>
            <person name="Proux-Wera E."/>
            <person name="OhEigeartaigh S.S."/>
            <person name="Byrne K.P."/>
            <person name="Wolfe K.H."/>
        </authorList>
    </citation>
    <scope>NUCLEOTIDE SEQUENCE</scope>
    <source>
        <strain>Type strain:CBS 4309</strain>
    </source>
</reference>
<dbReference type="GeneID" id="96903495"/>
<dbReference type="Proteomes" id="UP000001640">
    <property type="component" value="Chromosome 4"/>
</dbReference>
<dbReference type="KEGG" id="ncs:NCAS_0D03080"/>
<dbReference type="InParanoid" id="G0VE98"/>
<evidence type="ECO:0000313" key="2">
    <source>
        <dbReference type="EMBL" id="CCC69889.1"/>
    </source>
</evidence>
<evidence type="ECO:0000256" key="1">
    <source>
        <dbReference type="SAM" id="Phobius"/>
    </source>
</evidence>
<dbReference type="RefSeq" id="XP_003676250.1">
    <property type="nucleotide sequence ID" value="XM_003676202.1"/>
</dbReference>
<sequence>MAPHSTLLLDSTASPTATHLCNEYHPYDTGAFDSIISTLVNTFKLNIFKDPNNVNTLHIHRGDLEIDPIENIIAVCLILFIFSLIFLIVFGVFIICIINIFSNDPNAKSQDDDLEKQLTTTITGEQLRKNELK</sequence>
<name>G0VE98_NAUCA</name>
<evidence type="ECO:0000313" key="3">
    <source>
        <dbReference type="Proteomes" id="UP000001640"/>
    </source>
</evidence>
<dbReference type="OrthoDB" id="10491864at2759"/>